<evidence type="ECO:0000256" key="2">
    <source>
        <dbReference type="PROSITE-ProRule" id="PRU01091"/>
    </source>
</evidence>
<feature type="DNA-binding region" description="OmpR/PhoB-type" evidence="2">
    <location>
        <begin position="1"/>
        <end position="97"/>
    </location>
</feature>
<dbReference type="PROSITE" id="PS51755">
    <property type="entry name" value="OMPR_PHOB"/>
    <property type="match status" value="1"/>
</dbReference>
<keyword evidence="3" id="KW-0812">Transmembrane</keyword>
<keyword evidence="1 2" id="KW-0238">DNA-binding</keyword>
<organism evidence="5 6">
    <name type="scientific">Vibrio coralliilyticus</name>
    <dbReference type="NCBI Taxonomy" id="190893"/>
    <lineage>
        <taxon>Bacteria</taxon>
        <taxon>Pseudomonadati</taxon>
        <taxon>Pseudomonadota</taxon>
        <taxon>Gammaproteobacteria</taxon>
        <taxon>Vibrionales</taxon>
        <taxon>Vibrionaceae</taxon>
        <taxon>Vibrio</taxon>
    </lineage>
</organism>
<dbReference type="SUPFAM" id="SSF46894">
    <property type="entry name" value="C-terminal effector domain of the bipartite response regulators"/>
    <property type="match status" value="1"/>
</dbReference>
<dbReference type="InterPro" id="IPR016032">
    <property type="entry name" value="Sig_transdc_resp-reg_C-effctor"/>
</dbReference>
<keyword evidence="3" id="KW-0472">Membrane</keyword>
<sequence>MVKKLIYSTSTRRLSTGNINSLTKLAESDYSVLKNLTLAFPSGLDKETLTELAWPEKIVTESSLKVSIHKLRRVLNDELGLKIQIIYIRGIGYLLSESIALVVKDISQEELEIRSNIDRFQGFKKISSLFSKVSDILVTIISLILIIVILKFYSMVGLL</sequence>
<evidence type="ECO:0000313" key="6">
    <source>
        <dbReference type="Proteomes" id="UP000576645"/>
    </source>
</evidence>
<dbReference type="Pfam" id="PF00486">
    <property type="entry name" value="Trans_reg_C"/>
    <property type="match status" value="1"/>
</dbReference>
<comment type="caution">
    <text evidence="5">The sequence shown here is derived from an EMBL/GenBank/DDBJ whole genome shotgun (WGS) entry which is preliminary data.</text>
</comment>
<dbReference type="RefSeq" id="WP_171353180.1">
    <property type="nucleotide sequence ID" value="NZ_VTXP01000008.1"/>
</dbReference>
<dbReference type="GO" id="GO:0000160">
    <property type="term" value="P:phosphorelay signal transduction system"/>
    <property type="evidence" value="ECO:0007669"/>
    <property type="project" value="InterPro"/>
</dbReference>
<dbReference type="InterPro" id="IPR001867">
    <property type="entry name" value="OmpR/PhoB-type_DNA-bd"/>
</dbReference>
<protein>
    <recommendedName>
        <fullName evidence="4">OmpR/PhoB-type domain-containing protein</fullName>
    </recommendedName>
</protein>
<name>A0AAP6ZTM9_9VIBR</name>
<evidence type="ECO:0000256" key="1">
    <source>
        <dbReference type="ARBA" id="ARBA00023125"/>
    </source>
</evidence>
<dbReference type="GO" id="GO:0003677">
    <property type="term" value="F:DNA binding"/>
    <property type="evidence" value="ECO:0007669"/>
    <property type="project" value="UniProtKB-UniRule"/>
</dbReference>
<keyword evidence="3" id="KW-1133">Transmembrane helix</keyword>
<reference evidence="5 6" key="1">
    <citation type="submission" date="2019-09" db="EMBL/GenBank/DDBJ databases">
        <title>Draft genome sequencing and comparative genomics of hatchery-associated Vibrios.</title>
        <authorList>
            <person name="Kehlet-Delgado H."/>
            <person name="Mueller R.S."/>
        </authorList>
    </citation>
    <scope>NUCLEOTIDE SEQUENCE [LARGE SCALE GENOMIC DNA]</scope>
    <source>
        <strain evidence="5 6">09-121-3</strain>
    </source>
</reference>
<evidence type="ECO:0000259" key="4">
    <source>
        <dbReference type="PROSITE" id="PS51755"/>
    </source>
</evidence>
<dbReference type="InterPro" id="IPR036388">
    <property type="entry name" value="WH-like_DNA-bd_sf"/>
</dbReference>
<evidence type="ECO:0000256" key="3">
    <source>
        <dbReference type="SAM" id="Phobius"/>
    </source>
</evidence>
<proteinExistence type="predicted"/>
<dbReference type="GO" id="GO:0006355">
    <property type="term" value="P:regulation of DNA-templated transcription"/>
    <property type="evidence" value="ECO:0007669"/>
    <property type="project" value="InterPro"/>
</dbReference>
<dbReference type="Proteomes" id="UP000576645">
    <property type="component" value="Unassembled WGS sequence"/>
</dbReference>
<feature type="domain" description="OmpR/PhoB-type" evidence="4">
    <location>
        <begin position="1"/>
        <end position="97"/>
    </location>
</feature>
<dbReference type="EMBL" id="VTXP01000008">
    <property type="protein sequence ID" value="NOJ24273.1"/>
    <property type="molecule type" value="Genomic_DNA"/>
</dbReference>
<feature type="transmembrane region" description="Helical" evidence="3">
    <location>
        <begin position="133"/>
        <end position="153"/>
    </location>
</feature>
<dbReference type="AlphaFoldDB" id="A0AAP6ZTM9"/>
<accession>A0AAP6ZTM9</accession>
<evidence type="ECO:0000313" key="5">
    <source>
        <dbReference type="EMBL" id="NOJ24273.1"/>
    </source>
</evidence>
<gene>
    <name evidence="5" type="ORF">F0238_16185</name>
</gene>
<dbReference type="Gene3D" id="1.10.10.10">
    <property type="entry name" value="Winged helix-like DNA-binding domain superfamily/Winged helix DNA-binding domain"/>
    <property type="match status" value="1"/>
</dbReference>